<protein>
    <recommendedName>
        <fullName evidence="1">Trypsin-co-occurring domain-containing protein</fullName>
    </recommendedName>
</protein>
<evidence type="ECO:0000313" key="2">
    <source>
        <dbReference type="EMBL" id="SCF18235.1"/>
    </source>
</evidence>
<dbReference type="AlphaFoldDB" id="A0A1C4YBX5"/>
<dbReference type="Pfam" id="PF19631">
    <property type="entry name" value="Trypco2"/>
    <property type="match status" value="1"/>
</dbReference>
<evidence type="ECO:0000259" key="1">
    <source>
        <dbReference type="Pfam" id="PF19631"/>
    </source>
</evidence>
<sequence length="171" mass="17860">MDVIDDSVPVEELVSAVKDAVRQAGISAVDEGRDLRIGSVQLILSAVVTTKLGGGLDFRVPVIGWKVKVGGSRSRQKTHTIDITLVAEDLQDRHELRHGPVEATLVDAITTIRAVVAAASGGDDPLVLKTGTVELVFGITDQGTISVGAEGELTDEVTNTLRIELLGASAG</sequence>
<dbReference type="RefSeq" id="WP_088989733.1">
    <property type="nucleotide sequence ID" value="NZ_LT607409.1"/>
</dbReference>
<organism evidence="2 3">
    <name type="scientific">Micromonospora chokoriensis</name>
    <dbReference type="NCBI Taxonomy" id="356851"/>
    <lineage>
        <taxon>Bacteria</taxon>
        <taxon>Bacillati</taxon>
        <taxon>Actinomycetota</taxon>
        <taxon>Actinomycetes</taxon>
        <taxon>Micromonosporales</taxon>
        <taxon>Micromonosporaceae</taxon>
        <taxon>Micromonospora</taxon>
    </lineage>
</organism>
<name>A0A1C4YBX5_9ACTN</name>
<proteinExistence type="predicted"/>
<accession>A0A1C4YBX5</accession>
<reference evidence="3" key="1">
    <citation type="submission" date="2016-06" db="EMBL/GenBank/DDBJ databases">
        <authorList>
            <person name="Varghese N."/>
            <person name="Submissions Spin"/>
        </authorList>
    </citation>
    <scope>NUCLEOTIDE SEQUENCE [LARGE SCALE GENOMIC DNA]</scope>
    <source>
        <strain evidence="3">DSM 45160</strain>
    </source>
</reference>
<dbReference type="Proteomes" id="UP000198224">
    <property type="component" value="Chromosome I"/>
</dbReference>
<evidence type="ECO:0000313" key="3">
    <source>
        <dbReference type="Proteomes" id="UP000198224"/>
    </source>
</evidence>
<feature type="domain" description="Trypsin-co-occurring" evidence="1">
    <location>
        <begin position="8"/>
        <end position="86"/>
    </location>
</feature>
<dbReference type="EMBL" id="LT607409">
    <property type="protein sequence ID" value="SCF18235.1"/>
    <property type="molecule type" value="Genomic_DNA"/>
</dbReference>
<dbReference type="InterPro" id="IPR045608">
    <property type="entry name" value="Trypco2"/>
</dbReference>
<gene>
    <name evidence="2" type="ORF">GA0070612_4538</name>
</gene>
<keyword evidence="3" id="KW-1185">Reference proteome</keyword>